<reference evidence="2 3" key="1">
    <citation type="journal article" date="2023" name="Life. Sci Alliance">
        <title>Evolutionary insights into 3D genome organization and epigenetic landscape of Vigna mungo.</title>
        <authorList>
            <person name="Junaid A."/>
            <person name="Singh B."/>
            <person name="Bhatia S."/>
        </authorList>
    </citation>
    <scope>NUCLEOTIDE SEQUENCE [LARGE SCALE GENOMIC DNA]</scope>
    <source>
        <strain evidence="2">Urdbean</strain>
    </source>
</reference>
<dbReference type="AlphaFoldDB" id="A0AAQ3MXT2"/>
<evidence type="ECO:0000313" key="2">
    <source>
        <dbReference type="EMBL" id="WVY98714.1"/>
    </source>
</evidence>
<name>A0AAQ3MXT2_VIGMU</name>
<evidence type="ECO:0000256" key="1">
    <source>
        <dbReference type="SAM" id="MobiDB-lite"/>
    </source>
</evidence>
<evidence type="ECO:0000313" key="3">
    <source>
        <dbReference type="Proteomes" id="UP001374535"/>
    </source>
</evidence>
<gene>
    <name evidence="2" type="ORF">V8G54_030865</name>
</gene>
<dbReference type="EMBL" id="CP144692">
    <property type="protein sequence ID" value="WVY98714.1"/>
    <property type="molecule type" value="Genomic_DNA"/>
</dbReference>
<sequence length="122" mass="13207">MIQSIGVLLISGQSKLEGNGRAANIIDPTLNNALGDEIMRCIHIALLCVQEKVVEWLRWSLCLIATLSRKSSRWLTDTSPGRGGGGKNTHIRKSRSAQISQMKLDFDDLSSGAALSRASSIT</sequence>
<feature type="region of interest" description="Disordered" evidence="1">
    <location>
        <begin position="72"/>
        <end position="94"/>
    </location>
</feature>
<keyword evidence="3" id="KW-1185">Reference proteome</keyword>
<accession>A0AAQ3MXT2</accession>
<protein>
    <submittedName>
        <fullName evidence="2">Uncharacterized protein</fullName>
    </submittedName>
</protein>
<dbReference type="Proteomes" id="UP001374535">
    <property type="component" value="Chromosome 9"/>
</dbReference>
<proteinExistence type="predicted"/>
<organism evidence="2 3">
    <name type="scientific">Vigna mungo</name>
    <name type="common">Black gram</name>
    <name type="synonym">Phaseolus mungo</name>
    <dbReference type="NCBI Taxonomy" id="3915"/>
    <lineage>
        <taxon>Eukaryota</taxon>
        <taxon>Viridiplantae</taxon>
        <taxon>Streptophyta</taxon>
        <taxon>Embryophyta</taxon>
        <taxon>Tracheophyta</taxon>
        <taxon>Spermatophyta</taxon>
        <taxon>Magnoliopsida</taxon>
        <taxon>eudicotyledons</taxon>
        <taxon>Gunneridae</taxon>
        <taxon>Pentapetalae</taxon>
        <taxon>rosids</taxon>
        <taxon>fabids</taxon>
        <taxon>Fabales</taxon>
        <taxon>Fabaceae</taxon>
        <taxon>Papilionoideae</taxon>
        <taxon>50 kb inversion clade</taxon>
        <taxon>NPAAA clade</taxon>
        <taxon>indigoferoid/millettioid clade</taxon>
        <taxon>Phaseoleae</taxon>
        <taxon>Vigna</taxon>
    </lineage>
</organism>